<evidence type="ECO:0000256" key="6">
    <source>
        <dbReference type="ARBA" id="ARBA00023163"/>
    </source>
</evidence>
<evidence type="ECO:0000256" key="3">
    <source>
        <dbReference type="ARBA" id="ARBA00022833"/>
    </source>
</evidence>
<keyword evidence="4" id="KW-0805">Transcription regulation</keyword>
<sequence length="742" mass="83027">MDAIEETRIENGSSPAAEVETDLKQKGVMSGGKIMVAGGPGRKSKACLECKKLKMKCEVFPGDRKCRQCLRRKAHCIFRPASYAVQIDGDGAATGITDRYEQKMDSMTEEMKRMRESLDALLAFKQSHSTSPDGGHPVHIPLTSTPLSTTSPAGLSTREDNTQMAMTRENSLEPAPNGDHRDGAVTVEEPMGSLYEVTRLRNIRSNKAKTARPHAGAQGELNDFISRGVISEYEAEELYRTCGRRSPARKKSSADLIRFHTSLNHYLWVGLEQTHPSFNSIRKSSELLTATILAVTALHLPTSADTFDKCYKEFLSLISSSMFSRYHSIDDVRGLCIAAFWLSDVSWKLSGHAIRIATELNIHQSFTKALEGDREHFLRARLWYMLYVCDHHFSIAYGRPPMIAESTQIREHELFLASPFADTLDARILSQVSLMQILTRVYDRFAERRLPDPRAIRTATTSVSYDSYASMLSEEDLMDVRNFNLEIEQWRMRWYARQQTSGFIGTFPPKGIILYSYFAKLQLNILAVRGVSLHSGRLSTERKELTNIAISAAASILTFVLEEEDMRRALVGTPLYVHTMIAFASVFLMKVATKWNRIMGFNIEHSYVNVSRLLENMVILLKSSVTSDRHVLHHIAAGLEKMLAKMTAEAAAEDYVKPAHSYNHETVGYNKAAVDAASVPGTGLGTPLHGGHIHGQGWERPSPSQEFYGDGLTFINDSLLYEAFGTEAANNDVYNLLTSHFT</sequence>
<feature type="compositionally biased region" description="Low complexity" evidence="8">
    <location>
        <begin position="141"/>
        <end position="156"/>
    </location>
</feature>
<dbReference type="Gene3D" id="4.10.240.10">
    <property type="entry name" value="Zn(2)-C6 fungal-type DNA-binding domain"/>
    <property type="match status" value="1"/>
</dbReference>
<dbReference type="EMBL" id="AP024445">
    <property type="protein sequence ID" value="BCS21902.1"/>
    <property type="molecule type" value="Genomic_DNA"/>
</dbReference>
<dbReference type="KEGG" id="apuu:APUU_30127S"/>
<keyword evidence="7" id="KW-0539">Nucleus</keyword>
<keyword evidence="5" id="KW-0238">DNA-binding</keyword>
<dbReference type="InterPro" id="IPR036864">
    <property type="entry name" value="Zn2-C6_fun-type_DNA-bd_sf"/>
</dbReference>
<proteinExistence type="predicted"/>
<dbReference type="SMART" id="SM00066">
    <property type="entry name" value="GAL4"/>
    <property type="match status" value="1"/>
</dbReference>
<dbReference type="Proteomes" id="UP000654913">
    <property type="component" value="Chromosome 3"/>
</dbReference>
<evidence type="ECO:0000259" key="9">
    <source>
        <dbReference type="PROSITE" id="PS50048"/>
    </source>
</evidence>
<dbReference type="GO" id="GO:0006351">
    <property type="term" value="P:DNA-templated transcription"/>
    <property type="evidence" value="ECO:0007669"/>
    <property type="project" value="InterPro"/>
</dbReference>
<dbReference type="InterPro" id="IPR007219">
    <property type="entry name" value="XnlR_reg_dom"/>
</dbReference>
<dbReference type="InterPro" id="IPR051089">
    <property type="entry name" value="prtT"/>
</dbReference>
<dbReference type="Pfam" id="PF04082">
    <property type="entry name" value="Fungal_trans"/>
    <property type="match status" value="1"/>
</dbReference>
<keyword evidence="11" id="KW-1185">Reference proteome</keyword>
<dbReference type="SMART" id="SM00906">
    <property type="entry name" value="Fungal_trans"/>
    <property type="match status" value="1"/>
</dbReference>
<dbReference type="PROSITE" id="PS00463">
    <property type="entry name" value="ZN2_CY6_FUNGAL_1"/>
    <property type="match status" value="1"/>
</dbReference>
<keyword evidence="6" id="KW-0804">Transcription</keyword>
<evidence type="ECO:0000256" key="2">
    <source>
        <dbReference type="ARBA" id="ARBA00022723"/>
    </source>
</evidence>
<name>A0A7R7XIE9_9EURO</name>
<keyword evidence="3" id="KW-0862">Zinc</keyword>
<feature type="domain" description="Zn(2)-C6 fungal-type" evidence="9">
    <location>
        <begin position="46"/>
        <end position="78"/>
    </location>
</feature>
<dbReference type="OrthoDB" id="4060227at2759"/>
<dbReference type="PANTHER" id="PTHR31845:SF17">
    <property type="entry name" value="ZN(II)2CYS6 TRANSCRIPTION FACTOR (EUROFUNG)"/>
    <property type="match status" value="1"/>
</dbReference>
<comment type="subcellular location">
    <subcellularLocation>
        <location evidence="1">Nucleus</location>
    </subcellularLocation>
</comment>
<dbReference type="RefSeq" id="XP_041554096.1">
    <property type="nucleotide sequence ID" value="XM_041701186.1"/>
</dbReference>
<evidence type="ECO:0000256" key="1">
    <source>
        <dbReference type="ARBA" id="ARBA00004123"/>
    </source>
</evidence>
<organism evidence="10 11">
    <name type="scientific">Aspergillus puulaauensis</name>
    <dbReference type="NCBI Taxonomy" id="1220207"/>
    <lineage>
        <taxon>Eukaryota</taxon>
        <taxon>Fungi</taxon>
        <taxon>Dikarya</taxon>
        <taxon>Ascomycota</taxon>
        <taxon>Pezizomycotina</taxon>
        <taxon>Eurotiomycetes</taxon>
        <taxon>Eurotiomycetidae</taxon>
        <taxon>Eurotiales</taxon>
        <taxon>Aspergillaceae</taxon>
        <taxon>Aspergillus</taxon>
    </lineage>
</organism>
<dbReference type="GO" id="GO:0005634">
    <property type="term" value="C:nucleus"/>
    <property type="evidence" value="ECO:0007669"/>
    <property type="project" value="UniProtKB-SubCell"/>
</dbReference>
<protein>
    <recommendedName>
        <fullName evidence="9">Zn(2)-C6 fungal-type domain-containing protein</fullName>
    </recommendedName>
</protein>
<dbReference type="InterPro" id="IPR001138">
    <property type="entry name" value="Zn2Cys6_DnaBD"/>
</dbReference>
<keyword evidence="2" id="KW-0479">Metal-binding</keyword>
<evidence type="ECO:0000313" key="10">
    <source>
        <dbReference type="EMBL" id="BCS21902.1"/>
    </source>
</evidence>
<gene>
    <name evidence="10" type="ORF">APUU_30127S</name>
</gene>
<dbReference type="CDD" id="cd00067">
    <property type="entry name" value="GAL4"/>
    <property type="match status" value="1"/>
</dbReference>
<evidence type="ECO:0000313" key="11">
    <source>
        <dbReference type="Proteomes" id="UP000654913"/>
    </source>
</evidence>
<dbReference type="GO" id="GO:0000981">
    <property type="term" value="F:DNA-binding transcription factor activity, RNA polymerase II-specific"/>
    <property type="evidence" value="ECO:0007669"/>
    <property type="project" value="InterPro"/>
</dbReference>
<evidence type="ECO:0000256" key="7">
    <source>
        <dbReference type="ARBA" id="ARBA00023242"/>
    </source>
</evidence>
<feature type="region of interest" description="Disordered" evidence="8">
    <location>
        <begin position="127"/>
        <end position="157"/>
    </location>
</feature>
<reference evidence="10" key="2">
    <citation type="submission" date="2021-02" db="EMBL/GenBank/DDBJ databases">
        <title>Aspergillus puulaauensis MK2 genome sequence.</title>
        <authorList>
            <person name="Futagami T."/>
            <person name="Mori K."/>
            <person name="Kadooka C."/>
            <person name="Tanaka T."/>
        </authorList>
    </citation>
    <scope>NUCLEOTIDE SEQUENCE</scope>
    <source>
        <strain evidence="10">MK2</strain>
    </source>
</reference>
<dbReference type="PROSITE" id="PS50048">
    <property type="entry name" value="ZN2_CY6_FUNGAL_2"/>
    <property type="match status" value="1"/>
</dbReference>
<dbReference type="CDD" id="cd12148">
    <property type="entry name" value="fungal_TF_MHR"/>
    <property type="match status" value="1"/>
</dbReference>
<evidence type="ECO:0000256" key="8">
    <source>
        <dbReference type="SAM" id="MobiDB-lite"/>
    </source>
</evidence>
<evidence type="ECO:0000256" key="4">
    <source>
        <dbReference type="ARBA" id="ARBA00023015"/>
    </source>
</evidence>
<dbReference type="AlphaFoldDB" id="A0A7R7XIE9"/>
<accession>A0A7R7XIE9</accession>
<evidence type="ECO:0000256" key="5">
    <source>
        <dbReference type="ARBA" id="ARBA00023125"/>
    </source>
</evidence>
<dbReference type="GO" id="GO:0008270">
    <property type="term" value="F:zinc ion binding"/>
    <property type="evidence" value="ECO:0007669"/>
    <property type="project" value="InterPro"/>
</dbReference>
<dbReference type="GeneID" id="64971907"/>
<dbReference type="GO" id="GO:0000976">
    <property type="term" value="F:transcription cis-regulatory region binding"/>
    <property type="evidence" value="ECO:0007669"/>
    <property type="project" value="TreeGrafter"/>
</dbReference>
<dbReference type="SUPFAM" id="SSF57701">
    <property type="entry name" value="Zn2/Cys6 DNA-binding domain"/>
    <property type="match status" value="1"/>
</dbReference>
<dbReference type="PANTHER" id="PTHR31845">
    <property type="entry name" value="FINGER DOMAIN PROTEIN, PUTATIVE-RELATED"/>
    <property type="match status" value="1"/>
</dbReference>
<reference evidence="10" key="1">
    <citation type="submission" date="2021-01" db="EMBL/GenBank/DDBJ databases">
        <authorList>
            <consortium name="Aspergillus puulaauensis MK2 genome sequencing consortium"/>
            <person name="Kazuki M."/>
            <person name="Futagami T."/>
        </authorList>
    </citation>
    <scope>NUCLEOTIDE SEQUENCE</scope>
    <source>
        <strain evidence="10">MK2</strain>
    </source>
</reference>